<evidence type="ECO:0000313" key="3">
    <source>
        <dbReference type="Proteomes" id="UP000236161"/>
    </source>
</evidence>
<dbReference type="GO" id="GO:0005737">
    <property type="term" value="C:cytoplasm"/>
    <property type="evidence" value="ECO:0007669"/>
    <property type="project" value="TreeGrafter"/>
</dbReference>
<dbReference type="GO" id="GO:0006751">
    <property type="term" value="P:glutathione catabolic process"/>
    <property type="evidence" value="ECO:0007669"/>
    <property type="project" value="InterPro"/>
</dbReference>
<protein>
    <submittedName>
        <fullName evidence="2">Uncharacterized protein</fullName>
    </submittedName>
</protein>
<gene>
    <name evidence="2" type="ORF">AXF42_Ash012121</name>
</gene>
<dbReference type="EMBL" id="KZ451916">
    <property type="protein sequence ID" value="PKA62535.1"/>
    <property type="molecule type" value="Genomic_DNA"/>
</dbReference>
<dbReference type="Pfam" id="PF04752">
    <property type="entry name" value="ChaC"/>
    <property type="match status" value="1"/>
</dbReference>
<accession>A0A2I0B423</accession>
<dbReference type="PANTHER" id="PTHR12192">
    <property type="entry name" value="CATION TRANSPORT PROTEIN CHAC-RELATED"/>
    <property type="match status" value="1"/>
</dbReference>
<dbReference type="AlphaFoldDB" id="A0A2I0B423"/>
<organism evidence="2 3">
    <name type="scientific">Apostasia shenzhenica</name>
    <dbReference type="NCBI Taxonomy" id="1088818"/>
    <lineage>
        <taxon>Eukaryota</taxon>
        <taxon>Viridiplantae</taxon>
        <taxon>Streptophyta</taxon>
        <taxon>Embryophyta</taxon>
        <taxon>Tracheophyta</taxon>
        <taxon>Spermatophyta</taxon>
        <taxon>Magnoliopsida</taxon>
        <taxon>Liliopsida</taxon>
        <taxon>Asparagales</taxon>
        <taxon>Orchidaceae</taxon>
        <taxon>Apostasioideae</taxon>
        <taxon>Apostasia</taxon>
    </lineage>
</organism>
<evidence type="ECO:0000256" key="1">
    <source>
        <dbReference type="ARBA" id="ARBA00023239"/>
    </source>
</evidence>
<evidence type="ECO:0000313" key="2">
    <source>
        <dbReference type="EMBL" id="PKA62535.1"/>
    </source>
</evidence>
<dbReference type="OrthoDB" id="1933483at2759"/>
<sequence>MLRTSKTWSVFCPHARWAENSTVGNLARPSFTASGRVPAPTALLLIRGSSLLFQSGASRVEISGRSGKRRLLGCGGPDLISSSLSLNLGKETEAQLILSLCVHPCCEGDFLVYYEYLFRILKGKRTSVYVVSEVLLNSQRSIHLPLVGQGDGLYYNIACHIMQERKIENGSLGFWWGAAYCVKGGIEMERVAMQYLERRECEYDKKALVDFYKEGEDLEPALTGVLLFISTPDKVANRYYLGPAPMEKMARQIATASGPCGNNREYLFSLEKAMFDIGHQDDYVIRLANEVRKVLSTTTGLAKDQRAAAPHVSVKPKLPLVRIAPFPETTLVDSR</sequence>
<dbReference type="PANTHER" id="PTHR12192:SF19">
    <property type="entry name" value="GAMMA-GLUTAMYLCYCLOTRANSFERASE 2-2"/>
    <property type="match status" value="1"/>
</dbReference>
<keyword evidence="1" id="KW-0456">Lyase</keyword>
<proteinExistence type="predicted"/>
<dbReference type="Proteomes" id="UP000236161">
    <property type="component" value="Unassembled WGS sequence"/>
</dbReference>
<dbReference type="InterPro" id="IPR006840">
    <property type="entry name" value="ChaC"/>
</dbReference>
<dbReference type="GO" id="GO:0061928">
    <property type="term" value="F:glutathione specific gamma-glutamylcyclotransferase activity"/>
    <property type="evidence" value="ECO:0007669"/>
    <property type="project" value="InterPro"/>
</dbReference>
<name>A0A2I0B423_9ASPA</name>
<reference evidence="2 3" key="1">
    <citation type="journal article" date="2017" name="Nature">
        <title>The Apostasia genome and the evolution of orchids.</title>
        <authorList>
            <person name="Zhang G.Q."/>
            <person name="Liu K.W."/>
            <person name="Li Z."/>
            <person name="Lohaus R."/>
            <person name="Hsiao Y.Y."/>
            <person name="Niu S.C."/>
            <person name="Wang J.Y."/>
            <person name="Lin Y.C."/>
            <person name="Xu Q."/>
            <person name="Chen L.J."/>
            <person name="Yoshida K."/>
            <person name="Fujiwara S."/>
            <person name="Wang Z.W."/>
            <person name="Zhang Y.Q."/>
            <person name="Mitsuda N."/>
            <person name="Wang M."/>
            <person name="Liu G.H."/>
            <person name="Pecoraro L."/>
            <person name="Huang H.X."/>
            <person name="Xiao X.J."/>
            <person name="Lin M."/>
            <person name="Wu X.Y."/>
            <person name="Wu W.L."/>
            <person name="Chen Y.Y."/>
            <person name="Chang S.B."/>
            <person name="Sakamoto S."/>
            <person name="Ohme-Takagi M."/>
            <person name="Yagi M."/>
            <person name="Zeng S.J."/>
            <person name="Shen C.Y."/>
            <person name="Yeh C.M."/>
            <person name="Luo Y.B."/>
            <person name="Tsai W.C."/>
            <person name="Van de Peer Y."/>
            <person name="Liu Z.J."/>
        </authorList>
    </citation>
    <scope>NUCLEOTIDE SEQUENCE [LARGE SCALE GENOMIC DNA]</scope>
    <source>
        <strain evidence="3">cv. Shenzhen</strain>
        <tissue evidence="2">Stem</tissue>
    </source>
</reference>
<keyword evidence="3" id="KW-1185">Reference proteome</keyword>
<dbReference type="STRING" id="1088818.A0A2I0B423"/>